<evidence type="ECO:0000259" key="7">
    <source>
        <dbReference type="PROSITE" id="PS50002"/>
    </source>
</evidence>
<dbReference type="Gene3D" id="1.10.555.10">
    <property type="entry name" value="Rho GTPase activation protein"/>
    <property type="match status" value="1"/>
</dbReference>
<name>A0AAV2TQ27_CALDB</name>
<evidence type="ECO:0000256" key="1">
    <source>
        <dbReference type="ARBA" id="ARBA00022443"/>
    </source>
</evidence>
<dbReference type="SMART" id="SM00055">
    <property type="entry name" value="FCH"/>
    <property type="match status" value="1"/>
</dbReference>
<feature type="domain" description="F-BAR" evidence="9">
    <location>
        <begin position="5"/>
        <end position="291"/>
    </location>
</feature>
<dbReference type="Pfam" id="PF00611">
    <property type="entry name" value="FCH"/>
    <property type="match status" value="1"/>
</dbReference>
<evidence type="ECO:0000313" key="10">
    <source>
        <dbReference type="EMBL" id="CAL5139527.1"/>
    </source>
</evidence>
<feature type="domain" description="Rho-GAP" evidence="8">
    <location>
        <begin position="676"/>
        <end position="866"/>
    </location>
</feature>
<feature type="compositionally biased region" description="Polar residues" evidence="6">
    <location>
        <begin position="1215"/>
        <end position="1238"/>
    </location>
</feature>
<feature type="compositionally biased region" description="Low complexity" evidence="6">
    <location>
        <begin position="1431"/>
        <end position="1450"/>
    </location>
</feature>
<evidence type="ECO:0000256" key="4">
    <source>
        <dbReference type="PROSITE-ProRule" id="PRU00192"/>
    </source>
</evidence>
<keyword evidence="1 4" id="KW-0728">SH3 domain</keyword>
<evidence type="ECO:0000256" key="3">
    <source>
        <dbReference type="ARBA" id="ARBA00023054"/>
    </source>
</evidence>
<feature type="region of interest" description="Disordered" evidence="6">
    <location>
        <begin position="174"/>
        <end position="195"/>
    </location>
</feature>
<feature type="compositionally biased region" description="Low complexity" evidence="6">
    <location>
        <begin position="395"/>
        <end position="409"/>
    </location>
</feature>
<dbReference type="PANTHER" id="PTHR14166">
    <property type="entry name" value="SLIT-ROBO RHO GTPASE ACTIVATING PROTEIN"/>
    <property type="match status" value="1"/>
</dbReference>
<comment type="caution">
    <text evidence="10">The sequence shown here is derived from an EMBL/GenBank/DDBJ whole genome shotgun (WGS) entry which is preliminary data.</text>
</comment>
<dbReference type="InterPro" id="IPR001060">
    <property type="entry name" value="FCH_dom"/>
</dbReference>
<dbReference type="InterPro" id="IPR000198">
    <property type="entry name" value="RhoGAP_dom"/>
</dbReference>
<dbReference type="SUPFAM" id="SSF50044">
    <property type="entry name" value="SH3-domain"/>
    <property type="match status" value="1"/>
</dbReference>
<dbReference type="PROSITE" id="PS51741">
    <property type="entry name" value="F_BAR"/>
    <property type="match status" value="1"/>
</dbReference>
<feature type="region of interest" description="Disordered" evidence="6">
    <location>
        <begin position="1093"/>
        <end position="1365"/>
    </location>
</feature>
<feature type="compositionally biased region" description="Pro residues" evidence="6">
    <location>
        <begin position="1567"/>
        <end position="1577"/>
    </location>
</feature>
<evidence type="ECO:0000259" key="9">
    <source>
        <dbReference type="PROSITE" id="PS51741"/>
    </source>
</evidence>
<dbReference type="PROSITE" id="PS50238">
    <property type="entry name" value="RHOGAP"/>
    <property type="match status" value="1"/>
</dbReference>
<feature type="compositionally biased region" description="Polar residues" evidence="6">
    <location>
        <begin position="1131"/>
        <end position="1150"/>
    </location>
</feature>
<dbReference type="CDD" id="cd07656">
    <property type="entry name" value="F-BAR_srGAP"/>
    <property type="match status" value="1"/>
</dbReference>
<keyword evidence="3 5" id="KW-0175">Coiled coil</keyword>
<proteinExistence type="predicted"/>
<dbReference type="Proteomes" id="UP001497525">
    <property type="component" value="Unassembled WGS sequence"/>
</dbReference>
<dbReference type="InterPro" id="IPR008936">
    <property type="entry name" value="Rho_GTPase_activation_prot"/>
</dbReference>
<feature type="compositionally biased region" description="Polar residues" evidence="6">
    <location>
        <begin position="1552"/>
        <end position="1563"/>
    </location>
</feature>
<organism evidence="10 11">
    <name type="scientific">Calicophoron daubneyi</name>
    <name type="common">Rumen fluke</name>
    <name type="synonym">Paramphistomum daubneyi</name>
    <dbReference type="NCBI Taxonomy" id="300641"/>
    <lineage>
        <taxon>Eukaryota</taxon>
        <taxon>Metazoa</taxon>
        <taxon>Spiralia</taxon>
        <taxon>Lophotrochozoa</taxon>
        <taxon>Platyhelminthes</taxon>
        <taxon>Trematoda</taxon>
        <taxon>Digenea</taxon>
        <taxon>Plagiorchiida</taxon>
        <taxon>Pronocephalata</taxon>
        <taxon>Paramphistomoidea</taxon>
        <taxon>Paramphistomidae</taxon>
        <taxon>Calicophoron</taxon>
    </lineage>
</organism>
<dbReference type="InterPro" id="IPR027267">
    <property type="entry name" value="AH/BAR_dom_sf"/>
</dbReference>
<evidence type="ECO:0000256" key="6">
    <source>
        <dbReference type="SAM" id="MobiDB-lite"/>
    </source>
</evidence>
<dbReference type="Pfam" id="PF00018">
    <property type="entry name" value="SH3_1"/>
    <property type="match status" value="1"/>
</dbReference>
<dbReference type="Gene3D" id="2.30.30.40">
    <property type="entry name" value="SH3 Domains"/>
    <property type="match status" value="1"/>
</dbReference>
<feature type="compositionally biased region" description="Low complexity" evidence="6">
    <location>
        <begin position="989"/>
        <end position="1001"/>
    </location>
</feature>
<feature type="compositionally biased region" description="Basic and acidic residues" evidence="6">
    <location>
        <begin position="1119"/>
        <end position="1130"/>
    </location>
</feature>
<feature type="region of interest" description="Disordered" evidence="6">
    <location>
        <begin position="886"/>
        <end position="910"/>
    </location>
</feature>
<dbReference type="SUPFAM" id="SSF103657">
    <property type="entry name" value="BAR/IMD domain-like"/>
    <property type="match status" value="1"/>
</dbReference>
<feature type="compositionally biased region" description="Low complexity" evidence="6">
    <location>
        <begin position="886"/>
        <end position="904"/>
    </location>
</feature>
<dbReference type="Gene3D" id="1.20.1270.60">
    <property type="entry name" value="Arfaptin homology (AH) domain/BAR domain"/>
    <property type="match status" value="1"/>
</dbReference>
<accession>A0AAV2TQ27</accession>
<dbReference type="SUPFAM" id="SSF48350">
    <property type="entry name" value="GTPase activation domain, GAP"/>
    <property type="match status" value="1"/>
</dbReference>
<dbReference type="EMBL" id="CAXLJL010000612">
    <property type="protein sequence ID" value="CAL5139527.1"/>
    <property type="molecule type" value="Genomic_DNA"/>
</dbReference>
<evidence type="ECO:0000256" key="2">
    <source>
        <dbReference type="ARBA" id="ARBA00022468"/>
    </source>
</evidence>
<feature type="region of interest" description="Disordered" evidence="6">
    <location>
        <begin position="936"/>
        <end position="1001"/>
    </location>
</feature>
<feature type="region of interest" description="Disordered" evidence="6">
    <location>
        <begin position="446"/>
        <end position="493"/>
    </location>
</feature>
<dbReference type="GO" id="GO:0007165">
    <property type="term" value="P:signal transduction"/>
    <property type="evidence" value="ECO:0007669"/>
    <property type="project" value="InterPro"/>
</dbReference>
<dbReference type="InterPro" id="IPR031160">
    <property type="entry name" value="F_BAR_dom"/>
</dbReference>
<dbReference type="InterPro" id="IPR036028">
    <property type="entry name" value="SH3-like_dom_sf"/>
</dbReference>
<feature type="compositionally biased region" description="Low complexity" evidence="6">
    <location>
        <begin position="453"/>
        <end position="462"/>
    </location>
</feature>
<evidence type="ECO:0000256" key="5">
    <source>
        <dbReference type="PROSITE-ProRule" id="PRU01077"/>
    </source>
</evidence>
<dbReference type="SMART" id="SM00326">
    <property type="entry name" value="SH3"/>
    <property type="match status" value="1"/>
</dbReference>
<dbReference type="InterPro" id="IPR001452">
    <property type="entry name" value="SH3_domain"/>
</dbReference>
<feature type="compositionally biased region" description="Low complexity" evidence="6">
    <location>
        <begin position="477"/>
        <end position="493"/>
    </location>
</feature>
<feature type="region of interest" description="Disordered" evidence="6">
    <location>
        <begin position="389"/>
        <end position="409"/>
    </location>
</feature>
<reference evidence="10" key="1">
    <citation type="submission" date="2024-06" db="EMBL/GenBank/DDBJ databases">
        <authorList>
            <person name="Liu X."/>
            <person name="Lenzi L."/>
            <person name="Haldenby T S."/>
            <person name="Uol C."/>
        </authorList>
    </citation>
    <scope>NUCLEOTIDE SEQUENCE</scope>
</reference>
<dbReference type="Pfam" id="PF00620">
    <property type="entry name" value="RhoGAP"/>
    <property type="match status" value="1"/>
</dbReference>
<gene>
    <name evidence="10" type="ORF">CDAUBV1_LOCUS14653</name>
</gene>
<feature type="compositionally biased region" description="Polar residues" evidence="6">
    <location>
        <begin position="1337"/>
        <end position="1354"/>
    </location>
</feature>
<dbReference type="InterPro" id="IPR051627">
    <property type="entry name" value="SLIT-ROBO_RhoGAP"/>
</dbReference>
<dbReference type="SMART" id="SM00324">
    <property type="entry name" value="RhoGAP"/>
    <property type="match status" value="1"/>
</dbReference>
<keyword evidence="2" id="KW-0343">GTPase activation</keyword>
<sequence>MGRVVTVKDLRTQFMEQAKCLDLKLDIDCTVLAELQDFYRRRAVVEQDYADALAKLANTLKQRHINETSKRPHWTPYTTTTIWNTLLGSTLRVSEAHSTLSELFSKQMVQRLADMDEDAVRLHKQCREMMSACQDRVLADTAKLQADQREYANRQASTLEADRARRRAEDKLLAAGQKARGKGKDPTESQRCQRAQNEYSSKQLAYMSTTIATARARNEYLTQLAATNHSVARYFSEEAPDIIDCLACGFHNSLARSTMMHLSCEEALKTCHSSIVEMLNRNITALDWRQDKACFLKRNEHGFTKPGCFVFIPSKEDNESHIRADGVLHEDLESNARQIASEIETLRLSTEETWKTLEEVEKKLLELINQKDYDVSSLFLTERPRRRRSLGTGTASNLNGSSALGSSVGSLGTASSSSIPLSASAPSAAQNIHCGNARSGSPCLIPTSTVANSSPSSGAISSEPAVGGRPQPQQVVNSSNNTSSNSILNDDTSNTGLYSGLRATYRDARIEQEKFYLERFAFYTQEMHQFYVLQVKLAEIRRALSTCPSTPPSVPQQSPLTVPLNTVRCGIPVLPAVNVSGLKSRTHHSSEPNRSDELSMSPPPPPPAPLHRFGVPFPGMVNKAPPMSIPHGSSAPPTTYGNGSGSPTSDAPIVQKPQTRRVLRVPNVGKPKLFGGTIDEYVEATHQAIPCILLSCTRVIVQYGMQQQGIFRVSGSQTEITEFKAAFERGEDPLIDVHEARDINSTAGLLKLYFRELGEPPFPSSIFLSLIDCARDRLDVDETARRLRQVVIQGLSRPVFIVMRYLFAFLSHVSEHADENMMDAYNLAICFGPTLMPVPSELNQVHYQASVIDLIKTFITHHAMIFDPLVPGPVYVKHTVQSQGRSILSDSSRLSTSMSSSAESPKPHRKEEIQLTCMHRMASEVAETAVRRHLSARTQKISDARDSDASLATKSSSVGDLLETDHSTGHGSSVDGDVIPGREGDYSGDEIQSISDSESSEAPYTLAVAQADFIGSTPRELSFQQGEDIYLYRRLNDHWWEGQMANDSTGTRGLVPHLYVLPKAALTCLANSSEDYKFEQTQSEDMLDAITESSTEAGPTRPLALRSSINSGMPNKAVSEQDLKSAEEHLNQPSGLGSSTKTNLSTSTGVLTRVNDKNVSSGDMKTNGNTATATKENSNTDSSNSAEGTLGRNQCISKSLEDRDPTSLGFKLENSPHSSSTPVRPHSTCNISKVPSSDSHSDKRQVSSSPESPSSDNKDIPPLSQTDNVDLTEDATDNSTGGAKPPAESDKPNEDNLRQQTNTSSPSAPSSRITSLRHTISYPVSSSLGSVPEDEALNTSITSPSSPLHRQISTGTGGDSEPQPRVLYNSDIDNALAEVMRGLTSLEQADSRDSDFRTIERTRELTRKLRLPCAKHTPDLVMDLPATHDLPSGSSASSPGGQQPDSSKSSADNFAEQGLDTMRKRPDSGVLCTERPKAGTEQHSVVTVETTTIKPVLARPTAAEPASITTSVTPEPMEKQTRTSPVRSPSPPGSEGEPKKLSIAARVAAFESNKSQPTDSPFTRSIPRPPVAPKPRR</sequence>
<feature type="compositionally biased region" description="Polar residues" evidence="6">
    <location>
        <begin position="1481"/>
        <end position="1493"/>
    </location>
</feature>
<feature type="compositionally biased region" description="Basic and acidic residues" evidence="6">
    <location>
        <begin position="1287"/>
        <end position="1297"/>
    </location>
</feature>
<feature type="compositionally biased region" description="Polar residues" evidence="6">
    <location>
        <begin position="1157"/>
        <end position="1197"/>
    </location>
</feature>
<feature type="region of interest" description="Disordered" evidence="6">
    <location>
        <begin position="580"/>
        <end position="653"/>
    </location>
</feature>
<feature type="region of interest" description="Disordered" evidence="6">
    <location>
        <begin position="1423"/>
        <end position="1577"/>
    </location>
</feature>
<feature type="compositionally biased region" description="Polar residues" evidence="6">
    <location>
        <begin position="1312"/>
        <end position="1329"/>
    </location>
</feature>
<evidence type="ECO:0000259" key="8">
    <source>
        <dbReference type="PROSITE" id="PS50238"/>
    </source>
</evidence>
<feature type="compositionally biased region" description="Polar residues" evidence="6">
    <location>
        <begin position="635"/>
        <end position="649"/>
    </location>
</feature>
<feature type="domain" description="SH3" evidence="7">
    <location>
        <begin position="1002"/>
        <end position="1065"/>
    </location>
</feature>
<feature type="compositionally biased region" description="Basic and acidic residues" evidence="6">
    <location>
        <begin position="588"/>
        <end position="597"/>
    </location>
</feature>
<dbReference type="PROSITE" id="PS50002">
    <property type="entry name" value="SH3"/>
    <property type="match status" value="1"/>
</dbReference>
<evidence type="ECO:0000313" key="11">
    <source>
        <dbReference type="Proteomes" id="UP001497525"/>
    </source>
</evidence>
<protein>
    <submittedName>
        <fullName evidence="10">Uncharacterized protein</fullName>
    </submittedName>
</protein>
<dbReference type="GO" id="GO:0005096">
    <property type="term" value="F:GTPase activator activity"/>
    <property type="evidence" value="ECO:0007669"/>
    <property type="project" value="UniProtKB-KW"/>
</dbReference>